<name>A0A9P9YRJ5_9MUSC</name>
<dbReference type="EMBL" id="JAMKOV010000003">
    <property type="protein sequence ID" value="KAI8041761.1"/>
    <property type="molecule type" value="Genomic_DNA"/>
</dbReference>
<feature type="region of interest" description="Disordered" evidence="1">
    <location>
        <begin position="284"/>
        <end position="321"/>
    </location>
</feature>
<feature type="compositionally biased region" description="Polar residues" evidence="1">
    <location>
        <begin position="116"/>
        <end position="126"/>
    </location>
</feature>
<evidence type="ECO:0000313" key="2">
    <source>
        <dbReference type="EMBL" id="KAI8041761.1"/>
    </source>
</evidence>
<keyword evidence="3" id="KW-1185">Reference proteome</keyword>
<feature type="compositionally biased region" description="Gly residues" evidence="1">
    <location>
        <begin position="288"/>
        <end position="304"/>
    </location>
</feature>
<dbReference type="AlphaFoldDB" id="A0A9P9YRJ5"/>
<evidence type="ECO:0000313" key="3">
    <source>
        <dbReference type="Proteomes" id="UP001059596"/>
    </source>
</evidence>
<protein>
    <submittedName>
        <fullName evidence="2">Uncharacterized protein</fullName>
    </submittedName>
</protein>
<organism evidence="2 3">
    <name type="scientific">Drosophila gunungcola</name>
    <name type="common">fruit fly</name>
    <dbReference type="NCBI Taxonomy" id="103775"/>
    <lineage>
        <taxon>Eukaryota</taxon>
        <taxon>Metazoa</taxon>
        <taxon>Ecdysozoa</taxon>
        <taxon>Arthropoda</taxon>
        <taxon>Hexapoda</taxon>
        <taxon>Insecta</taxon>
        <taxon>Pterygota</taxon>
        <taxon>Neoptera</taxon>
        <taxon>Endopterygota</taxon>
        <taxon>Diptera</taxon>
        <taxon>Brachycera</taxon>
        <taxon>Muscomorpha</taxon>
        <taxon>Ephydroidea</taxon>
        <taxon>Drosophilidae</taxon>
        <taxon>Drosophila</taxon>
        <taxon>Sophophora</taxon>
    </lineage>
</organism>
<proteinExistence type="predicted"/>
<gene>
    <name evidence="2" type="ORF">M5D96_006030</name>
</gene>
<feature type="region of interest" description="Disordered" evidence="1">
    <location>
        <begin position="65"/>
        <end position="132"/>
    </location>
</feature>
<feature type="compositionally biased region" description="Low complexity" evidence="1">
    <location>
        <begin position="83"/>
        <end position="93"/>
    </location>
</feature>
<feature type="region of interest" description="Disordered" evidence="1">
    <location>
        <begin position="253"/>
        <end position="272"/>
    </location>
</feature>
<accession>A0A9P9YRJ5</accession>
<dbReference type="Proteomes" id="UP001059596">
    <property type="component" value="Unassembled WGS sequence"/>
</dbReference>
<feature type="compositionally biased region" description="Low complexity" evidence="1">
    <location>
        <begin position="259"/>
        <end position="272"/>
    </location>
</feature>
<comment type="caution">
    <text evidence="2">The sequence shown here is derived from an EMBL/GenBank/DDBJ whole genome shotgun (WGS) entry which is preliminary data.</text>
</comment>
<sequence>MVEEFLQKLPEIDTRYEDIVPMEQVSSMVSNGGGSVAMQRDDEYRNRIMKSAKISDRTDSLWQATASSMQQPPQRHGRPAPPHQHNQYQHQHQWAPLHHQNHQAAAQRTTGRHTMLGSNHSSQREASVSPRRVALDTTASGSTSGFGFDRVGFRARQQQQQQQQQQQHQQRQWLWLRLKNQERVPPYHRREMDTELEKLAQPGLEVGVPEPRPTESWNGTTLIDQEPPGTAAALASFCERGLMPDSMMDMEHRDHQLHRQQQQQQSHPHNGQYQHVCTASTVIHQPIGGSGPRQGEGEGEGQGQGPPTSAPAAAAPPSSVQPCGLITTARECLHTAASTAAAAATSNPGTRAAAAAAASPPAAIAAADATTTAAATATTAANVAATTAADAAAATAPQSSCLNAAIATAAGHPSSRGA</sequence>
<feature type="compositionally biased region" description="Low complexity" evidence="1">
    <location>
        <begin position="305"/>
        <end position="318"/>
    </location>
</feature>
<reference evidence="2" key="1">
    <citation type="journal article" date="2023" name="Genome Biol. Evol.">
        <title>Long-read-based Genome Assembly of Drosophila gunungcola Reveals Fewer Chemosensory Genes in Flower-breeding Species.</title>
        <authorList>
            <person name="Negi A."/>
            <person name="Liao B.Y."/>
            <person name="Yeh S.D."/>
        </authorList>
    </citation>
    <scope>NUCLEOTIDE SEQUENCE</scope>
    <source>
        <strain evidence="2">Sukarami</strain>
    </source>
</reference>
<evidence type="ECO:0000256" key="1">
    <source>
        <dbReference type="SAM" id="MobiDB-lite"/>
    </source>
</evidence>